<proteinExistence type="predicted"/>
<accession>A0A8S4RUH0</accession>
<comment type="caution">
    <text evidence="2">The sequence shown here is derived from an EMBL/GenBank/DDBJ whole genome shotgun (WGS) entry which is preliminary data.</text>
</comment>
<dbReference type="OrthoDB" id="7479450at2759"/>
<evidence type="ECO:0000259" key="1">
    <source>
        <dbReference type="Pfam" id="PF25298"/>
    </source>
</evidence>
<reference evidence="2" key="1">
    <citation type="submission" date="2022-03" db="EMBL/GenBank/DDBJ databases">
        <authorList>
            <person name="Lindestad O."/>
        </authorList>
    </citation>
    <scope>NUCLEOTIDE SEQUENCE</scope>
</reference>
<sequence length="137" mass="15516">MVKEIIVRKLACLRVLHNGLQSCKGSASQKRHSSVVVLTLREGCRDKWLEAAKACSLSPRVIGKDGEGRIHLREALTPTTAYLLWKTKSELKDTNLVQFVWCKRGNILIRKSENDKIFAIRSESDVEKWVTALKNKA</sequence>
<organism evidence="2 3">
    <name type="scientific">Pararge aegeria aegeria</name>
    <dbReference type="NCBI Taxonomy" id="348720"/>
    <lineage>
        <taxon>Eukaryota</taxon>
        <taxon>Metazoa</taxon>
        <taxon>Ecdysozoa</taxon>
        <taxon>Arthropoda</taxon>
        <taxon>Hexapoda</taxon>
        <taxon>Insecta</taxon>
        <taxon>Pterygota</taxon>
        <taxon>Neoptera</taxon>
        <taxon>Endopterygota</taxon>
        <taxon>Lepidoptera</taxon>
        <taxon>Glossata</taxon>
        <taxon>Ditrysia</taxon>
        <taxon>Papilionoidea</taxon>
        <taxon>Nymphalidae</taxon>
        <taxon>Satyrinae</taxon>
        <taxon>Satyrini</taxon>
        <taxon>Parargina</taxon>
        <taxon>Pararge</taxon>
    </lineage>
</organism>
<keyword evidence="3" id="KW-1185">Reference proteome</keyword>
<dbReference type="Pfam" id="PF25298">
    <property type="entry name" value="Baculo_FP_2nd"/>
    <property type="match status" value="1"/>
</dbReference>
<protein>
    <submittedName>
        <fullName evidence="2">Jg3952 protein</fullName>
    </submittedName>
</protein>
<dbReference type="EMBL" id="CAKXAJ010025582">
    <property type="protein sequence ID" value="CAH2241621.1"/>
    <property type="molecule type" value="Genomic_DNA"/>
</dbReference>
<dbReference type="AlphaFoldDB" id="A0A8S4RUH0"/>
<evidence type="ECO:0000313" key="3">
    <source>
        <dbReference type="Proteomes" id="UP000838756"/>
    </source>
</evidence>
<dbReference type="InterPro" id="IPR057251">
    <property type="entry name" value="FP_C"/>
</dbReference>
<evidence type="ECO:0000313" key="2">
    <source>
        <dbReference type="EMBL" id="CAH2241621.1"/>
    </source>
</evidence>
<name>A0A8S4RUH0_9NEOP</name>
<dbReference type="Proteomes" id="UP000838756">
    <property type="component" value="Unassembled WGS sequence"/>
</dbReference>
<gene>
    <name evidence="2" type="primary">jg3952</name>
    <name evidence="2" type="ORF">PAEG_LOCUS18044</name>
</gene>
<feature type="domain" description="FP protein C-terminal" evidence="1">
    <location>
        <begin position="77"/>
        <end position="129"/>
    </location>
</feature>